<feature type="region of interest" description="Disordered" evidence="1">
    <location>
        <begin position="184"/>
        <end position="220"/>
    </location>
</feature>
<reference evidence="2" key="1">
    <citation type="submission" date="2021-12" db="EMBL/GenBank/DDBJ databases">
        <authorList>
            <person name="Zaccaron A."/>
            <person name="Stergiopoulos I."/>
        </authorList>
    </citation>
    <scope>NUCLEOTIDE SEQUENCE</scope>
    <source>
        <strain evidence="2">Race5_Kim</strain>
    </source>
</reference>
<dbReference type="RefSeq" id="XP_047762751.1">
    <property type="nucleotide sequence ID" value="XM_047904828.1"/>
</dbReference>
<reference evidence="2" key="2">
    <citation type="journal article" date="2022" name="Microb. Genom.">
        <title>A chromosome-scale genome assembly of the tomato pathogen Cladosporium fulvum reveals a compartmentalized genome architecture and the presence of a dispensable chromosome.</title>
        <authorList>
            <person name="Zaccaron A.Z."/>
            <person name="Chen L.H."/>
            <person name="Samaras A."/>
            <person name="Stergiopoulos I."/>
        </authorList>
    </citation>
    <scope>NUCLEOTIDE SEQUENCE</scope>
    <source>
        <strain evidence="2">Race5_Kim</strain>
    </source>
</reference>
<evidence type="ECO:0000256" key="1">
    <source>
        <dbReference type="SAM" id="MobiDB-lite"/>
    </source>
</evidence>
<proteinExistence type="predicted"/>
<dbReference type="EMBL" id="CP090167">
    <property type="protein sequence ID" value="UJO18385.1"/>
    <property type="molecule type" value="Genomic_DNA"/>
</dbReference>
<protein>
    <submittedName>
        <fullName evidence="2">Uncharacterized protein</fullName>
    </submittedName>
</protein>
<gene>
    <name evidence="2" type="ORF">CLAFUR5_05680</name>
</gene>
<evidence type="ECO:0000313" key="2">
    <source>
        <dbReference type="EMBL" id="UJO18385.1"/>
    </source>
</evidence>
<dbReference type="OrthoDB" id="10368912at2759"/>
<accession>A0A9Q8LJ79</accession>
<dbReference type="AlphaFoldDB" id="A0A9Q8LJ79"/>
<dbReference type="KEGG" id="ffu:CLAFUR5_05680"/>
<organism evidence="2 3">
    <name type="scientific">Passalora fulva</name>
    <name type="common">Tomato leaf mold</name>
    <name type="synonym">Cladosporium fulvum</name>
    <dbReference type="NCBI Taxonomy" id="5499"/>
    <lineage>
        <taxon>Eukaryota</taxon>
        <taxon>Fungi</taxon>
        <taxon>Dikarya</taxon>
        <taxon>Ascomycota</taxon>
        <taxon>Pezizomycotina</taxon>
        <taxon>Dothideomycetes</taxon>
        <taxon>Dothideomycetidae</taxon>
        <taxon>Mycosphaerellales</taxon>
        <taxon>Mycosphaerellaceae</taxon>
        <taxon>Fulvia</taxon>
    </lineage>
</organism>
<name>A0A9Q8LJ79_PASFU</name>
<sequence>MFATQLEQTIVNLICYYGDFGPIDAKDVKESWIQLLLCLNIFDYKGYPLCRFWTDDECSETEHQWRHNGSKRCCHYLKIEDNEKLSRAFRQFYIDASDPLIERRADSALLDAIVTFAAQGCCVEHKKSKKCMAILAEELLPVVKKWRRQYVFCEPPEPALIGEAVEVDPPGRVSGIFGRRRYKKLSKKHQRSRSVSPSSDEESFDVSPVPGKPPRPVSSAHDILMTPRHHASTASDWNVNDRGRSRKAHLASISVRTQAFLKSTGLNTGRSANTKVKTWITGRPLSTIQAGGSHDSMTHRVPTSARID</sequence>
<feature type="region of interest" description="Disordered" evidence="1">
    <location>
        <begin position="287"/>
        <end position="308"/>
    </location>
</feature>
<keyword evidence="3" id="KW-1185">Reference proteome</keyword>
<evidence type="ECO:0000313" key="3">
    <source>
        <dbReference type="Proteomes" id="UP000756132"/>
    </source>
</evidence>
<dbReference type="OMA" id="VVKKWRR"/>
<dbReference type="GeneID" id="71985558"/>
<dbReference type="Proteomes" id="UP000756132">
    <property type="component" value="Chromosome 5"/>
</dbReference>